<feature type="domain" description="Prokaryotic-type class I peptide chain release factors" evidence="3">
    <location>
        <begin position="11"/>
        <end position="136"/>
    </location>
</feature>
<dbReference type="GO" id="GO:0043022">
    <property type="term" value="F:ribosome binding"/>
    <property type="evidence" value="ECO:0007669"/>
    <property type="project" value="TreeGrafter"/>
</dbReference>
<gene>
    <name evidence="4" type="ORF">UFOPK3444_00504</name>
</gene>
<dbReference type="GO" id="GO:0003747">
    <property type="term" value="F:translation release factor activity"/>
    <property type="evidence" value="ECO:0007669"/>
    <property type="project" value="InterPro"/>
</dbReference>
<dbReference type="Pfam" id="PF00472">
    <property type="entry name" value="RF-1"/>
    <property type="match status" value="1"/>
</dbReference>
<evidence type="ECO:0000256" key="2">
    <source>
        <dbReference type="SAM" id="MobiDB-lite"/>
    </source>
</evidence>
<feature type="compositionally biased region" description="Basic and acidic residues" evidence="2">
    <location>
        <begin position="132"/>
        <end position="141"/>
    </location>
</feature>
<reference evidence="4" key="1">
    <citation type="submission" date="2020-05" db="EMBL/GenBank/DDBJ databases">
        <authorList>
            <person name="Chiriac C."/>
            <person name="Salcher M."/>
            <person name="Ghai R."/>
            <person name="Kavagutti S V."/>
        </authorList>
    </citation>
    <scope>NUCLEOTIDE SEQUENCE</scope>
</reference>
<evidence type="ECO:0000256" key="1">
    <source>
        <dbReference type="ARBA" id="ARBA00010835"/>
    </source>
</evidence>
<dbReference type="InterPro" id="IPR045853">
    <property type="entry name" value="Pep_chain_release_fac_I_sf"/>
</dbReference>
<dbReference type="PANTHER" id="PTHR47814">
    <property type="entry name" value="PEPTIDYL-TRNA HYDROLASE ARFB"/>
    <property type="match status" value="1"/>
</dbReference>
<evidence type="ECO:0000259" key="3">
    <source>
        <dbReference type="Pfam" id="PF00472"/>
    </source>
</evidence>
<protein>
    <submittedName>
        <fullName evidence="4">Unannotated protein</fullName>
    </submittedName>
</protein>
<organism evidence="4">
    <name type="scientific">freshwater metagenome</name>
    <dbReference type="NCBI Taxonomy" id="449393"/>
    <lineage>
        <taxon>unclassified sequences</taxon>
        <taxon>metagenomes</taxon>
        <taxon>ecological metagenomes</taxon>
    </lineage>
</organism>
<dbReference type="GO" id="GO:0072344">
    <property type="term" value="P:rescue of stalled ribosome"/>
    <property type="evidence" value="ECO:0007669"/>
    <property type="project" value="TreeGrafter"/>
</dbReference>
<dbReference type="EMBL" id="CAFBLU010000006">
    <property type="protein sequence ID" value="CAB4866911.1"/>
    <property type="molecule type" value="Genomic_DNA"/>
</dbReference>
<proteinExistence type="inferred from homology"/>
<name>A0A6J7D9G6_9ZZZZ</name>
<dbReference type="PANTHER" id="PTHR47814:SF1">
    <property type="entry name" value="PEPTIDYL-TRNA HYDROLASE ARFB"/>
    <property type="match status" value="1"/>
</dbReference>
<sequence length="141" mass="15753">MSEPIRINGWVSIPRSELSVRFSRSSGPGGQGVNTTDSRVELTFDLVHSQSVSQHFRDRAIQRLGSKLVDGTLTVVASEHRSQRQNRQAAEKRLVETLTKAFAPPPAPRRKTKPSRSSVQKRITAKKRRGETKRLRGNPDG</sequence>
<dbReference type="NCBIfam" id="NF006718">
    <property type="entry name" value="PRK09256.1"/>
    <property type="match status" value="1"/>
</dbReference>
<evidence type="ECO:0000313" key="4">
    <source>
        <dbReference type="EMBL" id="CAB4866911.1"/>
    </source>
</evidence>
<dbReference type="InterPro" id="IPR000352">
    <property type="entry name" value="Pep_chain_release_fac_I"/>
</dbReference>
<dbReference type="SUPFAM" id="SSF75620">
    <property type="entry name" value="Release factor"/>
    <property type="match status" value="1"/>
</dbReference>
<dbReference type="GO" id="GO:0004045">
    <property type="term" value="F:peptidyl-tRNA hydrolase activity"/>
    <property type="evidence" value="ECO:0007669"/>
    <property type="project" value="TreeGrafter"/>
</dbReference>
<feature type="region of interest" description="Disordered" evidence="2">
    <location>
        <begin position="98"/>
        <end position="141"/>
    </location>
</feature>
<accession>A0A6J7D9G6</accession>
<dbReference type="Gene3D" id="3.30.160.20">
    <property type="match status" value="1"/>
</dbReference>
<dbReference type="AlphaFoldDB" id="A0A6J7D9G6"/>
<comment type="similarity">
    <text evidence="1">Belongs to the prokaryotic/mitochondrial release factor family.</text>
</comment>